<name>A0A392U9M0_9FABA</name>
<organism evidence="1 2">
    <name type="scientific">Trifolium medium</name>
    <dbReference type="NCBI Taxonomy" id="97028"/>
    <lineage>
        <taxon>Eukaryota</taxon>
        <taxon>Viridiplantae</taxon>
        <taxon>Streptophyta</taxon>
        <taxon>Embryophyta</taxon>
        <taxon>Tracheophyta</taxon>
        <taxon>Spermatophyta</taxon>
        <taxon>Magnoliopsida</taxon>
        <taxon>eudicotyledons</taxon>
        <taxon>Gunneridae</taxon>
        <taxon>Pentapetalae</taxon>
        <taxon>rosids</taxon>
        <taxon>fabids</taxon>
        <taxon>Fabales</taxon>
        <taxon>Fabaceae</taxon>
        <taxon>Papilionoideae</taxon>
        <taxon>50 kb inversion clade</taxon>
        <taxon>NPAAA clade</taxon>
        <taxon>Hologalegina</taxon>
        <taxon>IRL clade</taxon>
        <taxon>Trifolieae</taxon>
        <taxon>Trifolium</taxon>
    </lineage>
</organism>
<feature type="non-terminal residue" evidence="1">
    <location>
        <position position="1"/>
    </location>
</feature>
<accession>A0A392U9M0</accession>
<reference evidence="1 2" key="1">
    <citation type="journal article" date="2018" name="Front. Plant Sci.">
        <title>Red Clover (Trifolium pratense) and Zigzag Clover (T. medium) - A Picture of Genomic Similarities and Differences.</title>
        <authorList>
            <person name="Dluhosova J."/>
            <person name="Istvanek J."/>
            <person name="Nedelnik J."/>
            <person name="Repkova J."/>
        </authorList>
    </citation>
    <scope>NUCLEOTIDE SEQUENCE [LARGE SCALE GENOMIC DNA]</scope>
    <source>
        <strain evidence="2">cv. 10/8</strain>
        <tissue evidence="1">Leaf</tissue>
    </source>
</reference>
<evidence type="ECO:0000313" key="1">
    <source>
        <dbReference type="EMBL" id="MCI70201.1"/>
    </source>
</evidence>
<protein>
    <submittedName>
        <fullName evidence="1">Uncharacterized protein</fullName>
    </submittedName>
</protein>
<dbReference type="EMBL" id="LXQA010770764">
    <property type="protein sequence ID" value="MCI70201.1"/>
    <property type="molecule type" value="Genomic_DNA"/>
</dbReference>
<comment type="caution">
    <text evidence="1">The sequence shown here is derived from an EMBL/GenBank/DDBJ whole genome shotgun (WGS) entry which is preliminary data.</text>
</comment>
<keyword evidence="2" id="KW-1185">Reference proteome</keyword>
<evidence type="ECO:0000313" key="2">
    <source>
        <dbReference type="Proteomes" id="UP000265520"/>
    </source>
</evidence>
<sequence length="70" mass="7494">AKAFEMATIYNLYIINKSEAALVARANDVGLSPSIVGSLSRKEVALIEVVGIDETGEHGKDNKFINSNLS</sequence>
<dbReference type="Proteomes" id="UP000265520">
    <property type="component" value="Unassembled WGS sequence"/>
</dbReference>
<proteinExistence type="predicted"/>
<dbReference type="AlphaFoldDB" id="A0A392U9M0"/>